<dbReference type="WBParaSite" id="JU765_v2.g9040.t1">
    <property type="protein sequence ID" value="JU765_v2.g9040.t1"/>
    <property type="gene ID" value="JU765_v2.g9040"/>
</dbReference>
<proteinExistence type="predicted"/>
<protein>
    <submittedName>
        <fullName evidence="2">NADH dehydrogenase subunit 3</fullName>
    </submittedName>
</protein>
<evidence type="ECO:0000313" key="1">
    <source>
        <dbReference type="Proteomes" id="UP000887576"/>
    </source>
</evidence>
<accession>A0AC34RPZ0</accession>
<organism evidence="1 2">
    <name type="scientific">Panagrolaimus sp. JU765</name>
    <dbReference type="NCBI Taxonomy" id="591449"/>
    <lineage>
        <taxon>Eukaryota</taxon>
        <taxon>Metazoa</taxon>
        <taxon>Ecdysozoa</taxon>
        <taxon>Nematoda</taxon>
        <taxon>Chromadorea</taxon>
        <taxon>Rhabditida</taxon>
        <taxon>Tylenchina</taxon>
        <taxon>Panagrolaimomorpha</taxon>
        <taxon>Panagrolaimoidea</taxon>
        <taxon>Panagrolaimidae</taxon>
        <taxon>Panagrolaimus</taxon>
    </lineage>
</organism>
<sequence length="78" mass="8693">MDPSNYEMEMALVLLIAVGVTVASVIIISGVALIWSFYDEKAEKKLQEKMEEKQPSKIDKTKKVDAKPKTDAPIIAQK</sequence>
<evidence type="ECO:0000313" key="2">
    <source>
        <dbReference type="WBParaSite" id="JU765_v2.g9040.t1"/>
    </source>
</evidence>
<name>A0AC34RPZ0_9BILA</name>
<dbReference type="Proteomes" id="UP000887576">
    <property type="component" value="Unplaced"/>
</dbReference>
<reference evidence="2" key="1">
    <citation type="submission" date="2022-11" db="UniProtKB">
        <authorList>
            <consortium name="WormBaseParasite"/>
        </authorList>
    </citation>
    <scope>IDENTIFICATION</scope>
</reference>